<dbReference type="HOGENOM" id="CLU_632761_0_0_0"/>
<dbReference type="CDD" id="cd09618">
    <property type="entry name" value="CBM9_like_2"/>
    <property type="match status" value="1"/>
</dbReference>
<evidence type="ECO:0000259" key="1">
    <source>
        <dbReference type="Pfam" id="PF19313"/>
    </source>
</evidence>
<dbReference type="KEGG" id="gba:J421_2183"/>
<dbReference type="InParanoid" id="W0RHC8"/>
<accession>W0RHC8</accession>
<dbReference type="InterPro" id="IPR045670">
    <property type="entry name" value="DUF5916"/>
</dbReference>
<feature type="domain" description="DUF5916" evidence="1">
    <location>
        <begin position="267"/>
        <end position="341"/>
    </location>
</feature>
<keyword evidence="3" id="KW-1185">Reference proteome</keyword>
<dbReference type="Pfam" id="PF19313">
    <property type="entry name" value="DUF5916"/>
    <property type="match status" value="1"/>
</dbReference>
<dbReference type="AlphaFoldDB" id="W0RHC8"/>
<sequence length="433" mass="47057">MSLSLVLAALVAVTDSATHNGRAGQTTVPAVRADTTIDVDGRLDEPVWRRAALLTGFSLYQPADGRPAPDSTEVLVWYSPTAMHFGVRAYEPHGPVQATLADRDRVSADDNVEIQLDTFDEGRRAFVFIVNPLGVQADGTKSEAGGFIPGSNVMPGQNDLSADFRWQSKGRVTEWGYEVEIRIPFASLRYPVGAPQRWGLQIVRHVQHSGYEETWTPARRASASFIAQAGKLVGLAGMRHGQVVELNPELTNTAAGAAAAPSGDWRYRNDAQLGGNVRWAVGSDVVLNGTVKPDFSQVEADATQIATDQRFALFYPERRPFFVEGSDQFNVPNTLVYTRRIVRPEAAAKLTGKIGRSDVAVLSAVDDRATTSDASRPLVNIVRLRRDFGRQNTAGILYSGRTSGARATTTSPAPTRAWCSAASTSRRCRRCRA</sequence>
<dbReference type="RefSeq" id="WP_025411208.1">
    <property type="nucleotide sequence ID" value="NZ_CP007128.1"/>
</dbReference>
<dbReference type="Proteomes" id="UP000019151">
    <property type="component" value="Chromosome"/>
</dbReference>
<proteinExistence type="predicted"/>
<dbReference type="STRING" id="861299.J421_2183"/>
<dbReference type="EMBL" id="CP007128">
    <property type="protein sequence ID" value="AHG89720.1"/>
    <property type="molecule type" value="Genomic_DNA"/>
</dbReference>
<protein>
    <recommendedName>
        <fullName evidence="1">DUF5916 domain-containing protein</fullName>
    </recommendedName>
</protein>
<dbReference type="Gene3D" id="2.60.40.1190">
    <property type="match status" value="1"/>
</dbReference>
<name>W0RHC8_9BACT</name>
<dbReference type="OrthoDB" id="9786766at2"/>
<organism evidence="2 3">
    <name type="scientific">Gemmatirosa kalamazoonensis</name>
    <dbReference type="NCBI Taxonomy" id="861299"/>
    <lineage>
        <taxon>Bacteria</taxon>
        <taxon>Pseudomonadati</taxon>
        <taxon>Gemmatimonadota</taxon>
        <taxon>Gemmatimonadia</taxon>
        <taxon>Gemmatimonadales</taxon>
        <taxon>Gemmatimonadaceae</taxon>
        <taxon>Gemmatirosa</taxon>
    </lineage>
</organism>
<gene>
    <name evidence="2" type="ORF">J421_2183</name>
</gene>
<evidence type="ECO:0000313" key="2">
    <source>
        <dbReference type="EMBL" id="AHG89720.1"/>
    </source>
</evidence>
<dbReference type="eggNOG" id="COG2091">
    <property type="taxonomic scope" value="Bacteria"/>
</dbReference>
<evidence type="ECO:0000313" key="3">
    <source>
        <dbReference type="Proteomes" id="UP000019151"/>
    </source>
</evidence>
<reference evidence="2 3" key="1">
    <citation type="journal article" date="2014" name="Genome Announc.">
        <title>Genome Sequence and Methylome of Soil Bacterium Gemmatirosa kalamazoonensis KBS708T, a Member of the Rarely Cultivated Gemmatimonadetes Phylum.</title>
        <authorList>
            <person name="Debruyn J.M."/>
            <person name="Radosevich M."/>
            <person name="Wommack K.E."/>
            <person name="Polson S.W."/>
            <person name="Hauser L.J."/>
            <person name="Fawaz M.N."/>
            <person name="Korlach J."/>
            <person name="Tsai Y.C."/>
        </authorList>
    </citation>
    <scope>NUCLEOTIDE SEQUENCE [LARGE SCALE GENOMIC DNA]</scope>
    <source>
        <strain evidence="2 3">KBS708</strain>
    </source>
</reference>
<dbReference type="SUPFAM" id="SSF49344">
    <property type="entry name" value="CBD9-like"/>
    <property type="match status" value="1"/>
</dbReference>